<accession>A0AB39LKI4</accession>
<feature type="chain" id="PRO_5044347598" description="PASTA domain-containing protein" evidence="2">
    <location>
        <begin position="34"/>
        <end position="137"/>
    </location>
</feature>
<evidence type="ECO:0000256" key="2">
    <source>
        <dbReference type="SAM" id="SignalP"/>
    </source>
</evidence>
<protein>
    <recommendedName>
        <fullName evidence="4">PASTA domain-containing protein</fullName>
    </recommendedName>
</protein>
<dbReference type="RefSeq" id="WP_369155869.1">
    <property type="nucleotide sequence ID" value="NZ_CP163429.1"/>
</dbReference>
<name>A0AB39LKI4_9ACTN</name>
<dbReference type="AlphaFoldDB" id="A0AB39LKI4"/>
<reference evidence="3" key="1">
    <citation type="submission" date="2024-07" db="EMBL/GenBank/DDBJ databases">
        <authorList>
            <person name="Yu S.T."/>
        </authorList>
    </citation>
    <scope>NUCLEOTIDE SEQUENCE</scope>
    <source>
        <strain evidence="3">R02</strain>
    </source>
</reference>
<sequence>MITSTRGTAITRPTVTAPLRAFLAAAAVCAAAAACGTNVEPDRVALPAESTPASDAARPVTAVMPDVVGGNALRAQEQMDGSQVRFEDATGKKREVVDPQAWRICASRPGANQQITSYPVVLLAVPDTEPCPGGASG</sequence>
<gene>
    <name evidence="3" type="ORF">AB5J57_10975</name>
</gene>
<proteinExistence type="predicted"/>
<feature type="region of interest" description="Disordered" evidence="1">
    <location>
        <begin position="73"/>
        <end position="93"/>
    </location>
</feature>
<organism evidence="3">
    <name type="scientific">Streptomyces sp. R02</name>
    <dbReference type="NCBI Taxonomy" id="3238623"/>
    <lineage>
        <taxon>Bacteria</taxon>
        <taxon>Bacillati</taxon>
        <taxon>Actinomycetota</taxon>
        <taxon>Actinomycetes</taxon>
        <taxon>Kitasatosporales</taxon>
        <taxon>Streptomycetaceae</taxon>
        <taxon>Streptomyces</taxon>
    </lineage>
</organism>
<keyword evidence="2" id="KW-0732">Signal</keyword>
<evidence type="ECO:0000256" key="1">
    <source>
        <dbReference type="SAM" id="MobiDB-lite"/>
    </source>
</evidence>
<dbReference type="EMBL" id="CP163429">
    <property type="protein sequence ID" value="XDP94021.1"/>
    <property type="molecule type" value="Genomic_DNA"/>
</dbReference>
<evidence type="ECO:0008006" key="4">
    <source>
        <dbReference type="Google" id="ProtNLM"/>
    </source>
</evidence>
<evidence type="ECO:0000313" key="3">
    <source>
        <dbReference type="EMBL" id="XDP94021.1"/>
    </source>
</evidence>
<feature type="signal peptide" evidence="2">
    <location>
        <begin position="1"/>
        <end position="33"/>
    </location>
</feature>
<dbReference type="PROSITE" id="PS51257">
    <property type="entry name" value="PROKAR_LIPOPROTEIN"/>
    <property type="match status" value="1"/>
</dbReference>